<dbReference type="STRING" id="630515.SAMN04489812_5902"/>
<evidence type="ECO:0000313" key="2">
    <source>
        <dbReference type="Proteomes" id="UP000199103"/>
    </source>
</evidence>
<protein>
    <recommendedName>
        <fullName evidence="3">Protein ImuA</fullName>
    </recommendedName>
</protein>
<evidence type="ECO:0008006" key="3">
    <source>
        <dbReference type="Google" id="ProtNLM"/>
    </source>
</evidence>
<dbReference type="AlphaFoldDB" id="A0A1H2AFR9"/>
<dbReference type="Proteomes" id="UP000199103">
    <property type="component" value="Chromosome I"/>
</dbReference>
<proteinExistence type="predicted"/>
<dbReference type="EMBL" id="LT629772">
    <property type="protein sequence ID" value="SDT44788.1"/>
    <property type="molecule type" value="Genomic_DNA"/>
</dbReference>
<organism evidence="1 2">
    <name type="scientific">Microlunatus soli</name>
    <dbReference type="NCBI Taxonomy" id="630515"/>
    <lineage>
        <taxon>Bacteria</taxon>
        <taxon>Bacillati</taxon>
        <taxon>Actinomycetota</taxon>
        <taxon>Actinomycetes</taxon>
        <taxon>Propionibacteriales</taxon>
        <taxon>Propionibacteriaceae</taxon>
        <taxon>Microlunatus</taxon>
    </lineage>
</organism>
<accession>A0A1H2AFR9</accession>
<name>A0A1H2AFR9_9ACTN</name>
<dbReference type="OrthoDB" id="3873597at2"/>
<dbReference type="RefSeq" id="WP_091530810.1">
    <property type="nucleotide sequence ID" value="NZ_LT629772.1"/>
</dbReference>
<keyword evidence="2" id="KW-1185">Reference proteome</keyword>
<gene>
    <name evidence="1" type="ORF">SAMN04489812_5902</name>
</gene>
<evidence type="ECO:0000313" key="1">
    <source>
        <dbReference type="EMBL" id="SDT44788.1"/>
    </source>
</evidence>
<sequence>MTVTSLANVRSAEQKLASIQELRQQVHRMQGTATSQPLPTLPALSGLVQLRTGASYAVSTPGLAMLAMAGPSAAGSWSAVIGMPDFGLEAAAELGVDLDRTVLVPEPGEAWLEVTAALADVLGVVVLRVPTARSGFRPVSQHQAARLAPRIRQHDAVLISVGDWPRAEARLSIRDSQWTGIGRGHGRLTGRRARVIAELATGQVREAHLLLPGDDHQVRVVDTPDRTPELYAVRAG</sequence>
<reference evidence="1 2" key="1">
    <citation type="submission" date="2016-10" db="EMBL/GenBank/DDBJ databases">
        <authorList>
            <person name="de Groot N.N."/>
        </authorList>
    </citation>
    <scope>NUCLEOTIDE SEQUENCE [LARGE SCALE GENOMIC DNA]</scope>
    <source>
        <strain evidence="1 2">DSM 21800</strain>
    </source>
</reference>